<feature type="transmembrane region" description="Helical" evidence="1">
    <location>
        <begin position="218"/>
        <end position="236"/>
    </location>
</feature>
<keyword evidence="1" id="KW-1133">Transmembrane helix</keyword>
<dbReference type="RefSeq" id="WP_206905496.1">
    <property type="nucleotide sequence ID" value="NZ_JAFLVT010000020.1"/>
</dbReference>
<evidence type="ECO:0000313" key="3">
    <source>
        <dbReference type="Proteomes" id="UP000664256"/>
    </source>
</evidence>
<dbReference type="Pfam" id="PF06691">
    <property type="entry name" value="DUF1189"/>
    <property type="match status" value="1"/>
</dbReference>
<organism evidence="2 3">
    <name type="scientific">Candidatus Enterococcus myersii</name>
    <dbReference type="NCBI Taxonomy" id="2815322"/>
    <lineage>
        <taxon>Bacteria</taxon>
        <taxon>Bacillati</taxon>
        <taxon>Bacillota</taxon>
        <taxon>Bacilli</taxon>
        <taxon>Lactobacillales</taxon>
        <taxon>Enterococcaceae</taxon>
        <taxon>Enterococcus</taxon>
    </lineage>
</organism>
<keyword evidence="1" id="KW-0472">Membrane</keyword>
<feature type="transmembrane region" description="Helical" evidence="1">
    <location>
        <begin position="21"/>
        <end position="43"/>
    </location>
</feature>
<dbReference type="Proteomes" id="UP000664256">
    <property type="component" value="Unassembled WGS sequence"/>
</dbReference>
<evidence type="ECO:0000256" key="1">
    <source>
        <dbReference type="SAM" id="Phobius"/>
    </source>
</evidence>
<feature type="transmembrane region" description="Helical" evidence="1">
    <location>
        <begin position="242"/>
        <end position="258"/>
    </location>
</feature>
<sequence length="269" mass="30050">MLHLMKSSFFQFRELLAAKKLAFGKVIGYIFILGAILTLPLAYKVSSVFHDIQHDGQKIAAKLPDFTIEKNQLQPADAKEKGFIYQTDSIIFTFDPQGKRTAKDITTDMVGNFLSIGLLKDDLVVAMPSTGASSALLGDNQIVIPYSEASLASLSGSHIRDYLQDTKIPWWMYLIAFLVSLYPSVVNLLVTLLFATLGATLQTKMRRLKLSSFENFKIVVFAATLPVILTAIIHFVTMNFDATMFILIATLFIFNQVIKKIPQEEQKSN</sequence>
<keyword evidence="3" id="KW-1185">Reference proteome</keyword>
<feature type="transmembrane region" description="Helical" evidence="1">
    <location>
        <begin position="170"/>
        <end position="197"/>
    </location>
</feature>
<protein>
    <submittedName>
        <fullName evidence="2">DUF1189 domain-containing protein</fullName>
    </submittedName>
</protein>
<keyword evidence="1" id="KW-0812">Transmembrane</keyword>
<evidence type="ECO:0000313" key="2">
    <source>
        <dbReference type="EMBL" id="MBO0450463.1"/>
    </source>
</evidence>
<reference evidence="2 3" key="1">
    <citation type="submission" date="2021-03" db="EMBL/GenBank/DDBJ databases">
        <title>Enterococcal diversity collection.</title>
        <authorList>
            <person name="Gilmore M.S."/>
            <person name="Schwartzman J."/>
            <person name="Van Tyne D."/>
            <person name="Martin M."/>
            <person name="Earl A.M."/>
            <person name="Manson A.L."/>
            <person name="Straub T."/>
            <person name="Salamzade R."/>
            <person name="Saavedra J."/>
            <person name="Lebreton F."/>
            <person name="Prichula J."/>
            <person name="Schaufler K."/>
            <person name="Gaca A."/>
            <person name="Sgardioli B."/>
            <person name="Wagenaar J."/>
            <person name="Strong T."/>
        </authorList>
    </citation>
    <scope>NUCLEOTIDE SEQUENCE [LARGE SCALE GENOMIC DNA]</scope>
    <source>
        <strain evidence="2 3">MJM12</strain>
    </source>
</reference>
<accession>A0ABS3HAH8</accession>
<gene>
    <name evidence="2" type="ORF">JZO76_13185</name>
</gene>
<dbReference type="EMBL" id="JAFLVT010000020">
    <property type="protein sequence ID" value="MBO0450463.1"/>
    <property type="molecule type" value="Genomic_DNA"/>
</dbReference>
<name>A0ABS3HAH8_9ENTE</name>
<dbReference type="InterPro" id="IPR009574">
    <property type="entry name" value="DUF1189"/>
</dbReference>
<proteinExistence type="predicted"/>
<comment type="caution">
    <text evidence="2">The sequence shown here is derived from an EMBL/GenBank/DDBJ whole genome shotgun (WGS) entry which is preliminary data.</text>
</comment>